<dbReference type="GO" id="GO:0016020">
    <property type="term" value="C:membrane"/>
    <property type="evidence" value="ECO:0007669"/>
    <property type="project" value="UniProtKB-SubCell"/>
</dbReference>
<evidence type="ECO:0000259" key="8">
    <source>
        <dbReference type="Pfam" id="PF20684"/>
    </source>
</evidence>
<name>A0A9P5DXY1_9HYPO</name>
<protein>
    <submittedName>
        <fullName evidence="9">Integral membrane protein</fullName>
    </submittedName>
</protein>
<keyword evidence="3 7" id="KW-1133">Transmembrane helix</keyword>
<dbReference type="PANTHER" id="PTHR33048:SF21">
    <property type="entry name" value="INTEGRAL MEMBRANE PROTEIN"/>
    <property type="match status" value="1"/>
</dbReference>
<dbReference type="EMBL" id="PVQB02000193">
    <property type="protein sequence ID" value="KAF4341457.1"/>
    <property type="molecule type" value="Genomic_DNA"/>
</dbReference>
<dbReference type="PANTHER" id="PTHR33048">
    <property type="entry name" value="PTH11-LIKE INTEGRAL MEMBRANE PROTEIN (AFU_ORTHOLOGUE AFUA_5G11245)"/>
    <property type="match status" value="1"/>
</dbReference>
<feature type="domain" description="Rhodopsin" evidence="8">
    <location>
        <begin position="28"/>
        <end position="266"/>
    </location>
</feature>
<feature type="compositionally biased region" description="Polar residues" evidence="6">
    <location>
        <begin position="279"/>
        <end position="288"/>
    </location>
</feature>
<dbReference type="Proteomes" id="UP000730481">
    <property type="component" value="Unassembled WGS sequence"/>
</dbReference>
<evidence type="ECO:0000256" key="3">
    <source>
        <dbReference type="ARBA" id="ARBA00022989"/>
    </source>
</evidence>
<organism evidence="9 10">
    <name type="scientific">Fusarium beomiforme</name>
    <dbReference type="NCBI Taxonomy" id="44412"/>
    <lineage>
        <taxon>Eukaryota</taxon>
        <taxon>Fungi</taxon>
        <taxon>Dikarya</taxon>
        <taxon>Ascomycota</taxon>
        <taxon>Pezizomycotina</taxon>
        <taxon>Sordariomycetes</taxon>
        <taxon>Hypocreomycetidae</taxon>
        <taxon>Hypocreales</taxon>
        <taxon>Nectriaceae</taxon>
        <taxon>Fusarium</taxon>
        <taxon>Fusarium burgessii species complex</taxon>
    </lineage>
</organism>
<sequence>MARVAGEGVPLLYITIVMLTLSWIFLSARLAVRRWKRNLGLDDWLMFTGLILYSVTASLVIACCFRGAGQHSDKLTPEDRMMGTKLFFVAQFFYSSCTVPIKCSICVTMLRICDSRRRFVWTLWGLMGMTVISTIIFILAVANVCHPITTLWGETTHGSCNTKLNSSVGFFFSAISIVVDWTLAILPGLLLWNIQMKNRVKLPVILMLGLGAFASCATVVRLGYLTLYNNPAEFMYSTGAIGLWSIVEEGIGIIAGSMPALRPLLNLPMFRGTTYASNTGSNGISSRKNPPHISGNKHTRIVSGNQPSSLELNDFRSGMTTRVGYGNDDKVRQSIDDGDSQKYILKQTRVVMTTEQA</sequence>
<comment type="caution">
    <text evidence="9">The sequence shown here is derived from an EMBL/GenBank/DDBJ whole genome shotgun (WGS) entry which is preliminary data.</text>
</comment>
<feature type="transmembrane region" description="Helical" evidence="7">
    <location>
        <begin position="236"/>
        <end position="261"/>
    </location>
</feature>
<dbReference type="AlphaFoldDB" id="A0A9P5DXY1"/>
<feature type="transmembrane region" description="Helical" evidence="7">
    <location>
        <begin position="204"/>
        <end position="224"/>
    </location>
</feature>
<reference evidence="9" key="2">
    <citation type="submission" date="2020-02" db="EMBL/GenBank/DDBJ databases">
        <title>Identification and distribution of gene clusters putatively required for synthesis of sphingolipid metabolism inhibitors in phylogenetically diverse species of the filamentous fungus Fusarium.</title>
        <authorList>
            <person name="Kim H.-S."/>
            <person name="Busman M."/>
            <person name="Brown D.W."/>
            <person name="Divon H."/>
            <person name="Uhlig S."/>
            <person name="Proctor R.H."/>
        </authorList>
    </citation>
    <scope>NUCLEOTIDE SEQUENCE</scope>
    <source>
        <strain evidence="9">NRRL 25174</strain>
    </source>
</reference>
<feature type="transmembrane region" description="Helical" evidence="7">
    <location>
        <begin position="122"/>
        <end position="149"/>
    </location>
</feature>
<proteinExistence type="inferred from homology"/>
<dbReference type="Pfam" id="PF20684">
    <property type="entry name" value="Fung_rhodopsin"/>
    <property type="match status" value="1"/>
</dbReference>
<comment type="subcellular location">
    <subcellularLocation>
        <location evidence="1">Membrane</location>
        <topology evidence="1">Multi-pass membrane protein</topology>
    </subcellularLocation>
</comment>
<keyword evidence="2 7" id="KW-0812">Transmembrane</keyword>
<evidence type="ECO:0000256" key="5">
    <source>
        <dbReference type="ARBA" id="ARBA00038359"/>
    </source>
</evidence>
<gene>
    <name evidence="9" type="ORF">FBEOM_4618</name>
</gene>
<dbReference type="InterPro" id="IPR052337">
    <property type="entry name" value="SAT4-like"/>
</dbReference>
<evidence type="ECO:0000256" key="2">
    <source>
        <dbReference type="ARBA" id="ARBA00022692"/>
    </source>
</evidence>
<evidence type="ECO:0000256" key="4">
    <source>
        <dbReference type="ARBA" id="ARBA00023136"/>
    </source>
</evidence>
<dbReference type="InterPro" id="IPR049326">
    <property type="entry name" value="Rhodopsin_dom_fungi"/>
</dbReference>
<feature type="transmembrane region" description="Helical" evidence="7">
    <location>
        <begin position="44"/>
        <end position="68"/>
    </location>
</feature>
<feature type="transmembrane region" description="Helical" evidence="7">
    <location>
        <begin position="88"/>
        <end position="110"/>
    </location>
</feature>
<evidence type="ECO:0000313" key="10">
    <source>
        <dbReference type="Proteomes" id="UP000730481"/>
    </source>
</evidence>
<keyword evidence="4 7" id="KW-0472">Membrane</keyword>
<feature type="transmembrane region" description="Helical" evidence="7">
    <location>
        <begin position="169"/>
        <end position="192"/>
    </location>
</feature>
<comment type="similarity">
    <text evidence="5">Belongs to the SAT4 family.</text>
</comment>
<evidence type="ECO:0000256" key="7">
    <source>
        <dbReference type="SAM" id="Phobius"/>
    </source>
</evidence>
<feature type="transmembrane region" description="Helical" evidence="7">
    <location>
        <begin position="12"/>
        <end position="32"/>
    </location>
</feature>
<evidence type="ECO:0000313" key="9">
    <source>
        <dbReference type="EMBL" id="KAF4341457.1"/>
    </source>
</evidence>
<accession>A0A9P5DXY1</accession>
<keyword evidence="10" id="KW-1185">Reference proteome</keyword>
<reference evidence="9" key="1">
    <citation type="journal article" date="2017" name="Mycologia">
        <title>Fusarium algeriense, sp. nov., a novel toxigenic crown rot pathogen of durum wheat from Algeria is nested in the Fusarium burgessii species complex.</title>
        <authorList>
            <person name="Laraba I."/>
            <person name="Keddad A."/>
            <person name="Boureghda H."/>
            <person name="Abdallah N."/>
            <person name="Vaughan M.M."/>
            <person name="Proctor R.H."/>
            <person name="Busman M."/>
            <person name="O'Donnell K."/>
        </authorList>
    </citation>
    <scope>NUCLEOTIDE SEQUENCE</scope>
    <source>
        <strain evidence="9">NRRL 25174</strain>
    </source>
</reference>
<feature type="region of interest" description="Disordered" evidence="6">
    <location>
        <begin position="279"/>
        <end position="307"/>
    </location>
</feature>
<evidence type="ECO:0000256" key="1">
    <source>
        <dbReference type="ARBA" id="ARBA00004141"/>
    </source>
</evidence>
<dbReference type="OrthoDB" id="3923077at2759"/>
<evidence type="ECO:0000256" key="6">
    <source>
        <dbReference type="SAM" id="MobiDB-lite"/>
    </source>
</evidence>